<keyword evidence="8 11" id="KW-0460">Magnesium</keyword>
<dbReference type="PANTHER" id="PTHR30040">
    <property type="entry name" value="THIAMINE BIOSYNTHESIS LIPOPROTEIN APBE"/>
    <property type="match status" value="1"/>
</dbReference>
<evidence type="ECO:0000256" key="9">
    <source>
        <dbReference type="ARBA" id="ARBA00031306"/>
    </source>
</evidence>
<evidence type="ECO:0000256" key="7">
    <source>
        <dbReference type="ARBA" id="ARBA00022827"/>
    </source>
</evidence>
<sequence length="334" mass="37888">MKYYLLILFALLFLISCQETKESGTYLNGNAFGTEYHIKYFEEEDYGNEIDAIVEEVNQSVSTYLPTSAITKVNEGDSTIVVDVIFVHVLKLSQRIHQESEGYFDPTVGVLRNAYGFGDDEPLKRMDSTVLDSLRHMVGLSKIRLTETNQIRKENSNTYLDFNAIAKGYGIDLIGEFLESKGIENYLIELGGEIRTQGKNTEKNKSWMVGVEGIDSELKDRSYTHTLKLENQSLASSGNYRKFRMDSLSGNKYVHTINPLTGKAEQTNITSTSVIAKTCAEADAYATTIMAMGHEKTIEFLKRVKDIEVYYTYLDEQNKAKEYMTEGFKKQLVE</sequence>
<comment type="similarity">
    <text evidence="11 12">Belongs to the ApbE family.</text>
</comment>
<keyword evidence="14" id="KW-1185">Reference proteome</keyword>
<organism evidence="13 14">
    <name type="scientific">Mesonia profundi</name>
    <dbReference type="NCBI Taxonomy" id="3070998"/>
    <lineage>
        <taxon>Bacteria</taxon>
        <taxon>Pseudomonadati</taxon>
        <taxon>Bacteroidota</taxon>
        <taxon>Flavobacteriia</taxon>
        <taxon>Flavobacteriales</taxon>
        <taxon>Flavobacteriaceae</taxon>
        <taxon>Mesonia</taxon>
    </lineage>
</organism>
<evidence type="ECO:0000256" key="6">
    <source>
        <dbReference type="ARBA" id="ARBA00022723"/>
    </source>
</evidence>
<comment type="caution">
    <text evidence="13">The sequence shown here is derived from an EMBL/GenBank/DDBJ whole genome shotgun (WGS) entry which is preliminary data.</text>
</comment>
<dbReference type="PROSITE" id="PS51257">
    <property type="entry name" value="PROKAR_LIPOPROTEIN"/>
    <property type="match status" value="1"/>
</dbReference>
<keyword evidence="12" id="KW-0732">Signal</keyword>
<evidence type="ECO:0000256" key="11">
    <source>
        <dbReference type="PIRNR" id="PIRNR006268"/>
    </source>
</evidence>
<keyword evidence="12" id="KW-1003">Cell membrane</keyword>
<protein>
    <recommendedName>
        <fullName evidence="3 11">FAD:protein FMN transferase</fullName>
        <ecNumber evidence="2 11">2.7.1.180</ecNumber>
    </recommendedName>
    <alternativeName>
        <fullName evidence="9 11">Flavin transferase</fullName>
    </alternativeName>
</protein>
<feature type="signal peptide" evidence="12">
    <location>
        <begin position="1"/>
        <end position="21"/>
    </location>
</feature>
<dbReference type="GO" id="GO:0016740">
    <property type="term" value="F:transferase activity"/>
    <property type="evidence" value="ECO:0007669"/>
    <property type="project" value="UniProtKB-KW"/>
</dbReference>
<keyword evidence="5 11" id="KW-0808">Transferase</keyword>
<evidence type="ECO:0000256" key="3">
    <source>
        <dbReference type="ARBA" id="ARBA00016337"/>
    </source>
</evidence>
<proteinExistence type="inferred from homology"/>
<dbReference type="InterPro" id="IPR024932">
    <property type="entry name" value="ApbE"/>
</dbReference>
<dbReference type="SUPFAM" id="SSF143631">
    <property type="entry name" value="ApbE-like"/>
    <property type="match status" value="1"/>
</dbReference>
<evidence type="ECO:0000256" key="2">
    <source>
        <dbReference type="ARBA" id="ARBA00011955"/>
    </source>
</evidence>
<keyword evidence="12" id="KW-0449">Lipoprotein</keyword>
<accession>A0ABU1A240</accession>
<keyword evidence="6 11" id="KW-0479">Metal-binding</keyword>
<evidence type="ECO:0000256" key="8">
    <source>
        <dbReference type="ARBA" id="ARBA00022842"/>
    </source>
</evidence>
<keyword evidence="7 11" id="KW-0274">FAD</keyword>
<dbReference type="EMBL" id="JAVHUL010000021">
    <property type="protein sequence ID" value="MDQ7917699.1"/>
    <property type="molecule type" value="Genomic_DNA"/>
</dbReference>
<name>A0ABU1A240_9FLAO</name>
<keyword evidence="12" id="KW-0472">Membrane</keyword>
<comment type="subcellular location">
    <subcellularLocation>
        <location evidence="12">Cell inner membrane</location>
        <topology evidence="12">Lipid-anchor</topology>
        <orientation evidence="12">Periplasmic side</orientation>
    </subcellularLocation>
</comment>
<evidence type="ECO:0000313" key="14">
    <source>
        <dbReference type="Proteomes" id="UP001230915"/>
    </source>
</evidence>
<feature type="chain" id="PRO_5044981292" description="FAD:protein FMN transferase" evidence="12">
    <location>
        <begin position="22"/>
        <end position="334"/>
    </location>
</feature>
<evidence type="ECO:0000256" key="4">
    <source>
        <dbReference type="ARBA" id="ARBA00022630"/>
    </source>
</evidence>
<keyword evidence="12" id="KW-0997">Cell inner membrane</keyword>
<dbReference type="Proteomes" id="UP001230915">
    <property type="component" value="Unassembled WGS sequence"/>
</dbReference>
<dbReference type="EC" id="2.7.1.180" evidence="2 11"/>
<evidence type="ECO:0000256" key="12">
    <source>
        <dbReference type="RuleBase" id="RU363002"/>
    </source>
</evidence>
<evidence type="ECO:0000313" key="13">
    <source>
        <dbReference type="EMBL" id="MDQ7917699.1"/>
    </source>
</evidence>
<dbReference type="PIRSF" id="PIRSF006268">
    <property type="entry name" value="ApbE"/>
    <property type="match status" value="1"/>
</dbReference>
<dbReference type="PANTHER" id="PTHR30040:SF2">
    <property type="entry name" value="FAD:PROTEIN FMN TRANSFERASE"/>
    <property type="match status" value="1"/>
</dbReference>
<comment type="cofactor">
    <cofactor evidence="1 12">
        <name>Mg(2+)</name>
        <dbReference type="ChEBI" id="CHEBI:18420"/>
    </cofactor>
</comment>
<gene>
    <name evidence="13" type="ORF">RBU60_08935</name>
</gene>
<dbReference type="Gene3D" id="3.10.520.10">
    <property type="entry name" value="ApbE-like domains"/>
    <property type="match status" value="1"/>
</dbReference>
<evidence type="ECO:0000256" key="5">
    <source>
        <dbReference type="ARBA" id="ARBA00022679"/>
    </source>
</evidence>
<dbReference type="Pfam" id="PF02424">
    <property type="entry name" value="ApbE"/>
    <property type="match status" value="1"/>
</dbReference>
<comment type="catalytic activity">
    <reaction evidence="10 11 12">
        <text>L-threonyl-[protein] + FAD = FMN-L-threonyl-[protein] + AMP + H(+)</text>
        <dbReference type="Rhea" id="RHEA:36847"/>
        <dbReference type="Rhea" id="RHEA-COMP:11060"/>
        <dbReference type="Rhea" id="RHEA-COMP:11061"/>
        <dbReference type="ChEBI" id="CHEBI:15378"/>
        <dbReference type="ChEBI" id="CHEBI:30013"/>
        <dbReference type="ChEBI" id="CHEBI:57692"/>
        <dbReference type="ChEBI" id="CHEBI:74257"/>
        <dbReference type="ChEBI" id="CHEBI:456215"/>
        <dbReference type="EC" id="2.7.1.180"/>
    </reaction>
</comment>
<dbReference type="RefSeq" id="WP_308864520.1">
    <property type="nucleotide sequence ID" value="NZ_JAVHUL010000021.1"/>
</dbReference>
<dbReference type="InterPro" id="IPR003374">
    <property type="entry name" value="ApbE-like_sf"/>
</dbReference>
<evidence type="ECO:0000256" key="1">
    <source>
        <dbReference type="ARBA" id="ARBA00001946"/>
    </source>
</evidence>
<comment type="function">
    <text evidence="12">Flavin transferase that catalyzes the transfer of the FMN moiety of FAD and its covalent binding to the hydroxyl group of a threonine residue in a target flavoprotein.</text>
</comment>
<keyword evidence="4 11" id="KW-0285">Flavoprotein</keyword>
<evidence type="ECO:0000256" key="10">
    <source>
        <dbReference type="ARBA" id="ARBA00048540"/>
    </source>
</evidence>
<reference evidence="13 14" key="1">
    <citation type="submission" date="2023-08" db="EMBL/GenBank/DDBJ databases">
        <title>Mesonia sp. MT50, isolated from deep-sea sediment of the Mariana Trench.</title>
        <authorList>
            <person name="Fu H."/>
        </authorList>
    </citation>
    <scope>NUCLEOTIDE SEQUENCE [LARGE SCALE GENOMIC DNA]</scope>
    <source>
        <strain evidence="13 14">MT50</strain>
    </source>
</reference>